<name>A0ABS4MBZ8_9LACO</name>
<dbReference type="Proteomes" id="UP001519292">
    <property type="component" value="Unassembled WGS sequence"/>
</dbReference>
<accession>A0ABS4MBZ8</accession>
<protein>
    <recommendedName>
        <fullName evidence="3">Phage protein</fullName>
    </recommendedName>
</protein>
<gene>
    <name evidence="1" type="ORF">J2Z60_000338</name>
</gene>
<evidence type="ECO:0000313" key="1">
    <source>
        <dbReference type="EMBL" id="MBP2057176.1"/>
    </source>
</evidence>
<evidence type="ECO:0008006" key="3">
    <source>
        <dbReference type="Google" id="ProtNLM"/>
    </source>
</evidence>
<reference evidence="1 2" key="1">
    <citation type="submission" date="2021-03" db="EMBL/GenBank/DDBJ databases">
        <title>Genomic Encyclopedia of Type Strains, Phase IV (KMG-IV): sequencing the most valuable type-strain genomes for metagenomic binning, comparative biology and taxonomic classification.</title>
        <authorList>
            <person name="Goeker M."/>
        </authorList>
    </citation>
    <scope>NUCLEOTIDE SEQUENCE [LARGE SCALE GENOMIC DNA]</scope>
    <source>
        <strain evidence="1 2">DSM 101872</strain>
    </source>
</reference>
<proteinExistence type="predicted"/>
<comment type="caution">
    <text evidence="1">The sequence shown here is derived from an EMBL/GenBank/DDBJ whole genome shotgun (WGS) entry which is preliminary data.</text>
</comment>
<dbReference type="EMBL" id="JAGGLU010000001">
    <property type="protein sequence ID" value="MBP2057176.1"/>
    <property type="molecule type" value="Genomic_DNA"/>
</dbReference>
<keyword evidence="2" id="KW-1185">Reference proteome</keyword>
<evidence type="ECO:0000313" key="2">
    <source>
        <dbReference type="Proteomes" id="UP001519292"/>
    </source>
</evidence>
<dbReference type="RefSeq" id="WP_245328669.1">
    <property type="nucleotide sequence ID" value="NZ_JAGGLU010000001.1"/>
</dbReference>
<organism evidence="1 2">
    <name type="scientific">Lactobacillus colini</name>
    <dbReference type="NCBI Taxonomy" id="1819254"/>
    <lineage>
        <taxon>Bacteria</taxon>
        <taxon>Bacillati</taxon>
        <taxon>Bacillota</taxon>
        <taxon>Bacilli</taxon>
        <taxon>Lactobacillales</taxon>
        <taxon>Lactobacillaceae</taxon>
        <taxon>Lactobacillus</taxon>
    </lineage>
</organism>
<sequence length="68" mass="7714">MKFDFLKLMDKKIKLIDDVGHIFIGVADGYEDPENSEDGLWYLNVDVPDFGLLNISEPEIKSIEVLNG</sequence>